<evidence type="ECO:0000313" key="2">
    <source>
        <dbReference type="Proteomes" id="UP000553632"/>
    </source>
</evidence>
<protein>
    <submittedName>
        <fullName evidence="1">Uncharacterized protein</fullName>
    </submittedName>
</protein>
<keyword evidence="2" id="KW-1185">Reference proteome</keyword>
<accession>A0A7J6SHD7</accession>
<comment type="caution">
    <text evidence="1">The sequence shown here is derived from an EMBL/GenBank/DDBJ whole genome shotgun (WGS) entry which is preliminary data.</text>
</comment>
<dbReference type="EMBL" id="JABANO010018620">
    <property type="protein sequence ID" value="KAF4731520.1"/>
    <property type="molecule type" value="Genomic_DNA"/>
</dbReference>
<gene>
    <name evidence="1" type="ORF">FOZ63_026800</name>
</gene>
<proteinExistence type="predicted"/>
<evidence type="ECO:0000313" key="1">
    <source>
        <dbReference type="EMBL" id="KAF4731520.1"/>
    </source>
</evidence>
<dbReference type="AlphaFoldDB" id="A0A7J6SHD7"/>
<dbReference type="Proteomes" id="UP000553632">
    <property type="component" value="Unassembled WGS sequence"/>
</dbReference>
<sequence>MPFLRYDLIHQYHDYHHHPEHHNAQHSHRGHGLLGGYFGDQARYHLGEAREMSRAAVDEMKNVQLPNLLRAYKALSFMDDAHRPEYYWPYPRSEPLQFAGKELTLSVPLDKYNKIQEMIREHPIDMLSVNCDLVGILETICRAGRRAHDCPHGSNCNSFC</sequence>
<name>A0A7J6SHD7_PEROL</name>
<reference evidence="1 2" key="1">
    <citation type="submission" date="2020-04" db="EMBL/GenBank/DDBJ databases">
        <title>Perkinsus olseni comparative genomics.</title>
        <authorList>
            <person name="Bogema D.R."/>
        </authorList>
    </citation>
    <scope>NUCLEOTIDE SEQUENCE [LARGE SCALE GENOMIC DNA]</scope>
    <source>
        <strain evidence="1 2">ATCC PRA-207</strain>
    </source>
</reference>
<organism evidence="1 2">
    <name type="scientific">Perkinsus olseni</name>
    <name type="common">Perkinsus atlanticus</name>
    <dbReference type="NCBI Taxonomy" id="32597"/>
    <lineage>
        <taxon>Eukaryota</taxon>
        <taxon>Sar</taxon>
        <taxon>Alveolata</taxon>
        <taxon>Perkinsozoa</taxon>
        <taxon>Perkinsea</taxon>
        <taxon>Perkinsida</taxon>
        <taxon>Perkinsidae</taxon>
        <taxon>Perkinsus</taxon>
    </lineage>
</organism>